<dbReference type="InterPro" id="IPR024399">
    <property type="entry name" value="DUF2628"/>
</dbReference>
<protein>
    <submittedName>
        <fullName evidence="2">DUF2628 domain-containing protein</fullName>
    </submittedName>
</protein>
<gene>
    <name evidence="2" type="ORF">CQY22_001225</name>
</gene>
<evidence type="ECO:0000313" key="2">
    <source>
        <dbReference type="EMBL" id="PIB77761.1"/>
    </source>
</evidence>
<comment type="caution">
    <text evidence="2">The sequence shown here is derived from an EMBL/GenBank/DDBJ whole genome shotgun (WGS) entry which is preliminary data.</text>
</comment>
<dbReference type="AlphaFoldDB" id="A0A2G5PHI3"/>
<dbReference type="Pfam" id="PF10947">
    <property type="entry name" value="DUF2628"/>
    <property type="match status" value="1"/>
</dbReference>
<keyword evidence="1" id="KW-0812">Transmembrane</keyword>
<name>A0A2G5PHI3_9MYCO</name>
<dbReference type="EMBL" id="PDCN02000001">
    <property type="protein sequence ID" value="PIB77761.1"/>
    <property type="molecule type" value="Genomic_DNA"/>
</dbReference>
<keyword evidence="1" id="KW-1133">Transmembrane helix</keyword>
<keyword evidence="3" id="KW-1185">Reference proteome</keyword>
<feature type="transmembrane region" description="Helical" evidence="1">
    <location>
        <begin position="58"/>
        <end position="75"/>
    </location>
</feature>
<feature type="transmembrane region" description="Helical" evidence="1">
    <location>
        <begin position="33"/>
        <end position="51"/>
    </location>
</feature>
<keyword evidence="1" id="KW-0472">Membrane</keyword>
<dbReference type="STRING" id="85968.GCA_900073015_01603"/>
<organism evidence="2 3">
    <name type="scientific">Mycolicibacterium brumae</name>
    <dbReference type="NCBI Taxonomy" id="85968"/>
    <lineage>
        <taxon>Bacteria</taxon>
        <taxon>Bacillati</taxon>
        <taxon>Actinomycetota</taxon>
        <taxon>Actinomycetes</taxon>
        <taxon>Mycobacteriales</taxon>
        <taxon>Mycobacteriaceae</taxon>
        <taxon>Mycolicibacterium</taxon>
    </lineage>
</organism>
<sequence>MWQARFKFYDKFGHPASQNARAAAQQLDFWSRFLMRFNLWALLFSPIYFFIKGMWRKGLTLLALNIAAALGLSAAGWPNQWANLVAGAIGLVTANWAYYLHVTQRSVSWNPFEGSALSPGGERL</sequence>
<evidence type="ECO:0000256" key="1">
    <source>
        <dbReference type="SAM" id="Phobius"/>
    </source>
</evidence>
<accession>A0A2G5PHI3</accession>
<feature type="transmembrane region" description="Helical" evidence="1">
    <location>
        <begin position="81"/>
        <end position="100"/>
    </location>
</feature>
<reference evidence="2 3" key="1">
    <citation type="journal article" date="2017" name="Infect. Genet. Evol.">
        <title>The new phylogeny of the genus Mycobacterium: The old and the news.</title>
        <authorList>
            <person name="Tortoli E."/>
            <person name="Fedrizzi T."/>
            <person name="Meehan C.J."/>
            <person name="Trovato A."/>
            <person name="Grottola A."/>
            <person name="Giacobazzi E."/>
            <person name="Serpini G.F."/>
            <person name="Tagliazucchi S."/>
            <person name="Fabio A."/>
            <person name="Bettua C."/>
            <person name="Bertorelli R."/>
            <person name="Frascaro F."/>
            <person name="De Sanctis V."/>
            <person name="Pecorari M."/>
            <person name="Jousson O."/>
            <person name="Segata N."/>
            <person name="Cirillo D.M."/>
        </authorList>
    </citation>
    <scope>NUCLEOTIDE SEQUENCE [LARGE SCALE GENOMIC DNA]</scope>
    <source>
        <strain evidence="2 3">CIP1034565</strain>
    </source>
</reference>
<proteinExistence type="predicted"/>
<dbReference type="Proteomes" id="UP000230551">
    <property type="component" value="Unassembled WGS sequence"/>
</dbReference>
<evidence type="ECO:0000313" key="3">
    <source>
        <dbReference type="Proteomes" id="UP000230551"/>
    </source>
</evidence>
<dbReference type="OrthoDB" id="4727912at2"/>